<evidence type="ECO:0000313" key="2">
    <source>
        <dbReference type="Proteomes" id="UP000789396"/>
    </source>
</evidence>
<reference evidence="1" key="1">
    <citation type="submission" date="2021-06" db="EMBL/GenBank/DDBJ databases">
        <authorList>
            <person name="Kallberg Y."/>
            <person name="Tangrot J."/>
            <person name="Rosling A."/>
        </authorList>
    </citation>
    <scope>NUCLEOTIDE SEQUENCE</scope>
    <source>
        <strain evidence="1">IN212</strain>
    </source>
</reference>
<comment type="caution">
    <text evidence="1">The sequence shown here is derived from an EMBL/GenBank/DDBJ whole genome shotgun (WGS) entry which is preliminary data.</text>
</comment>
<dbReference type="EMBL" id="CAJVPZ010031689">
    <property type="protein sequence ID" value="CAG8739922.1"/>
    <property type="molecule type" value="Genomic_DNA"/>
</dbReference>
<feature type="non-terminal residue" evidence="1">
    <location>
        <position position="149"/>
    </location>
</feature>
<name>A0A9N9IKT1_9GLOM</name>
<dbReference type="Proteomes" id="UP000789396">
    <property type="component" value="Unassembled WGS sequence"/>
</dbReference>
<accession>A0A9N9IKT1</accession>
<evidence type="ECO:0000313" key="1">
    <source>
        <dbReference type="EMBL" id="CAG8739922.1"/>
    </source>
</evidence>
<sequence length="149" mass="16964">TKLEPQNLGPYYIHDVLPNGVYKLRMIDALLYYVSCDFYKKPLLDLSLEKKNKEILLETMDPVETSSNIQKTLALLKSQMEKASLEGTYMVSSNSDLYFTDQQTQIIQAEGPKCESDGQRLRQRMPEFLHDIRRSGISSTSIKAPPGDT</sequence>
<proteinExistence type="predicted"/>
<dbReference type="AlphaFoldDB" id="A0A9N9IKT1"/>
<keyword evidence="2" id="KW-1185">Reference proteome</keyword>
<protein>
    <submittedName>
        <fullName evidence="1">12720_t:CDS:1</fullName>
    </submittedName>
</protein>
<dbReference type="OrthoDB" id="2485579at2759"/>
<gene>
    <name evidence="1" type="ORF">RFULGI_LOCUS12781</name>
</gene>
<organism evidence="1 2">
    <name type="scientific">Racocetra fulgida</name>
    <dbReference type="NCBI Taxonomy" id="60492"/>
    <lineage>
        <taxon>Eukaryota</taxon>
        <taxon>Fungi</taxon>
        <taxon>Fungi incertae sedis</taxon>
        <taxon>Mucoromycota</taxon>
        <taxon>Glomeromycotina</taxon>
        <taxon>Glomeromycetes</taxon>
        <taxon>Diversisporales</taxon>
        <taxon>Gigasporaceae</taxon>
        <taxon>Racocetra</taxon>
    </lineage>
</organism>